<dbReference type="PANTHER" id="PTHR11070:SF67">
    <property type="entry name" value="DNA 3'-5' HELICASE"/>
    <property type="match status" value="1"/>
</dbReference>
<dbReference type="GO" id="GO:0003677">
    <property type="term" value="F:DNA binding"/>
    <property type="evidence" value="ECO:0007669"/>
    <property type="project" value="InterPro"/>
</dbReference>
<dbReference type="InterPro" id="IPR000212">
    <property type="entry name" value="DNA_helicase_UvrD/REP"/>
</dbReference>
<dbReference type="Pfam" id="PF00580">
    <property type="entry name" value="UvrD-helicase"/>
    <property type="match status" value="1"/>
</dbReference>
<dbReference type="PANTHER" id="PTHR11070">
    <property type="entry name" value="UVRD / RECB / PCRA DNA HELICASE FAMILY MEMBER"/>
    <property type="match status" value="1"/>
</dbReference>
<keyword evidence="5" id="KW-0413">Isomerase</keyword>
<feature type="region of interest" description="Disordered" evidence="10">
    <location>
        <begin position="1082"/>
        <end position="1102"/>
    </location>
</feature>
<evidence type="ECO:0000256" key="2">
    <source>
        <dbReference type="ARBA" id="ARBA00022801"/>
    </source>
</evidence>
<dbReference type="InterPro" id="IPR014016">
    <property type="entry name" value="UvrD-like_ATP-bd"/>
</dbReference>
<evidence type="ECO:0000256" key="1">
    <source>
        <dbReference type="ARBA" id="ARBA00022741"/>
    </source>
</evidence>
<reference evidence="13 14" key="1">
    <citation type="journal article" date="2003" name="J. Bacteriol.">
        <title>Complete genome sequence of the oral pathogenic bacterium Porphyromonas gingivalis strain W83.</title>
        <authorList>
            <person name="Nelson K."/>
            <person name="Fleishmann R."/>
            <person name="DeBoy R."/>
            <person name="Paulsen I."/>
            <person name="Fouts D."/>
            <person name="Eisen J."/>
            <person name="Daugherty S."/>
            <person name="Dodson R."/>
            <person name="Durkin A."/>
            <person name="Gwinn M."/>
            <person name="Haft D."/>
            <person name="Kolonay J."/>
            <person name="Nelson W."/>
            <person name="White O."/>
            <person name="Mason T."/>
            <person name="Tallon L."/>
            <person name="Gray J."/>
            <person name="Granger D."/>
            <person name="Tettelin H."/>
            <person name="Dong H."/>
            <person name="Galvin J."/>
            <person name="Duncan M."/>
            <person name="Dewhirst F."/>
            <person name="Fraser C."/>
        </authorList>
    </citation>
    <scope>NUCLEOTIDE SEQUENCE [LARGE SCALE GENOMIC DNA]</scope>
    <source>
        <strain evidence="14">ATCC BAA-308 / W83</strain>
    </source>
</reference>
<dbReference type="PROSITE" id="PS51217">
    <property type="entry name" value="UVRD_HELICASE_CTER"/>
    <property type="match status" value="1"/>
</dbReference>
<comment type="catalytic activity">
    <reaction evidence="8">
        <text>ATP + H2O = ADP + phosphate + H(+)</text>
        <dbReference type="Rhea" id="RHEA:13065"/>
        <dbReference type="ChEBI" id="CHEBI:15377"/>
        <dbReference type="ChEBI" id="CHEBI:15378"/>
        <dbReference type="ChEBI" id="CHEBI:30616"/>
        <dbReference type="ChEBI" id="CHEBI:43474"/>
        <dbReference type="ChEBI" id="CHEBI:456216"/>
        <dbReference type="EC" id="5.6.2.4"/>
    </reaction>
</comment>
<dbReference type="Gene3D" id="1.10.3170.10">
    <property type="entry name" value="Recbcd, chain B, domain 2"/>
    <property type="match status" value="1"/>
</dbReference>
<dbReference type="EMBL" id="AE015924">
    <property type="protein sequence ID" value="AAQ67033.1"/>
    <property type="molecule type" value="Genomic_DNA"/>
</dbReference>
<dbReference type="EnsemblBacteria" id="AAQ67033">
    <property type="protein sequence ID" value="AAQ67033"/>
    <property type="gene ID" value="PG_2072"/>
</dbReference>
<evidence type="ECO:0000256" key="6">
    <source>
        <dbReference type="ARBA" id="ARBA00034617"/>
    </source>
</evidence>
<evidence type="ECO:0000259" key="12">
    <source>
        <dbReference type="PROSITE" id="PS51217"/>
    </source>
</evidence>
<accession>Q7MTA3</accession>
<feature type="domain" description="UvrD-like helicase ATP-binding" evidence="11">
    <location>
        <begin position="1"/>
        <end position="469"/>
    </location>
</feature>
<dbReference type="RefSeq" id="WP_005874702.1">
    <property type="nucleotide sequence ID" value="NC_002950.2"/>
</dbReference>
<dbReference type="Gene3D" id="3.40.50.300">
    <property type="entry name" value="P-loop containing nucleotide triphosphate hydrolases"/>
    <property type="match status" value="3"/>
</dbReference>
<feature type="compositionally biased region" description="Basic and acidic residues" evidence="10">
    <location>
        <begin position="1083"/>
        <end position="1102"/>
    </location>
</feature>
<feature type="binding site" evidence="9">
    <location>
        <begin position="12"/>
        <end position="19"/>
    </location>
    <ligand>
        <name>ATP</name>
        <dbReference type="ChEBI" id="CHEBI:30616"/>
    </ligand>
</feature>
<evidence type="ECO:0000256" key="5">
    <source>
        <dbReference type="ARBA" id="ARBA00023235"/>
    </source>
</evidence>
<evidence type="ECO:0000256" key="7">
    <source>
        <dbReference type="ARBA" id="ARBA00034808"/>
    </source>
</evidence>
<dbReference type="EC" id="5.6.2.4" evidence="7"/>
<dbReference type="BioCyc" id="PGIN242619:G1G02-1943-MONOMER"/>
<evidence type="ECO:0000256" key="9">
    <source>
        <dbReference type="PROSITE-ProRule" id="PRU00560"/>
    </source>
</evidence>
<dbReference type="InterPro" id="IPR014017">
    <property type="entry name" value="DNA_helicase_UvrD-like_C"/>
</dbReference>
<keyword evidence="14" id="KW-1185">Reference proteome</keyword>
<sequence>MKRSKQLRIYTASAGSGKTHTLTGEYLRLALRTRGAFRYIQAVTFTNKATAEMKERILEELYSLAVGGSSPFAEELMQELALTTEQLQVRAQEVLTEILNDYSSLRVKTIDSFFQEVMRAFSHELGLPGGFRIEMEQKAVLEQAVVRLLHSLGEKDTSDVENWIRRLAEDLIEEGRGHNIRREIVSLGDELFKEQLLLLSEEGKLPTKAAIHRYQTEMNKLMEGFEQRRLSIARRAEEIVATAGISFYDFKGGTKGGILEFAKVLKGGEVKPPTKTFMAMAEGDPETTLYAKTTPATTQAAILSAYQSGLKECLTEMATLYLGREWQEYSTAKQSLPFLNRLGIISDLWRQIEGIRQEENKMLISDAPSLLHRIIDGSETPFVYDKIGVRIEHEMIDEFQDTSRLQYENFKPLLSESLAHGKYNLLVGDAKQSIYRFRNADRRLLTEVVSRDFAETSERVNLPYNWRSTPEIIEFNNSLYKHLPQILCEAMTREAETMAMPDPKLPEEINRTFMQTYADVEQLVPPAKVDRHGSVCIYLPSPASSEEAEANLSWEEQILQDLPRFIIGLQKRGYAPSDIAILVRKTYQAREIARAMLSYQPEPDEEDYPLIPMSDESLSLSGAASIRFLSNLLKFISRPQSDALRQIAYLSYEELRKEKGLAPTEEGNFSAAELAEFANLRRRSLYELAEGLVSFFHSYLPEREMPYLIAWLDLINDFGHERSADLHSFLQWWDETGHAKSRISSAPNSQAVTLMTIHKAKGLGFRVVLIPFLDWNLDDEAAHRHILWCKIDPARSPFNILPVVPIRYKKEMAQTMFATDYFRERADILLDNLNLLYVATTRAKDEMHLWLHPSQKPESLSTVGDLIHLALASLDENKTESDMYCWGSPVISARQKTTDHPSSGLPFTLPKGSLSAVADRLAIRPEGSEFYRRHKPLYHGHVMHRILADIVLAKDIEPALERYVSGGIVTRDEAIELVDRLSVVTSDSRLSRWFDGSGRVLNEQDILLPEGEQRRPDRIILYDDHTDIVDYKFGAVRKVHHAQMENYIRLLVSMGYPSVRGYLWYLPNNEIVGVRSVRGITRSKGEERKEGKGERGIERKAK</sequence>
<evidence type="ECO:0000256" key="3">
    <source>
        <dbReference type="ARBA" id="ARBA00022806"/>
    </source>
</evidence>
<dbReference type="SUPFAM" id="SSF52540">
    <property type="entry name" value="P-loop containing nucleoside triphosphate hydrolases"/>
    <property type="match status" value="1"/>
</dbReference>
<evidence type="ECO:0000313" key="14">
    <source>
        <dbReference type="Proteomes" id="UP000000588"/>
    </source>
</evidence>
<dbReference type="AlphaFoldDB" id="Q7MTA3"/>
<evidence type="ECO:0000313" key="13">
    <source>
        <dbReference type="EMBL" id="AAQ67033.1"/>
    </source>
</evidence>
<keyword evidence="4 9" id="KW-0067">ATP-binding</keyword>
<dbReference type="PATRIC" id="fig|242619.8.peg.1928"/>
<evidence type="ECO:0000256" key="4">
    <source>
        <dbReference type="ARBA" id="ARBA00022840"/>
    </source>
</evidence>
<feature type="domain" description="UvrD-like helicase C-terminal" evidence="12">
    <location>
        <begin position="503"/>
        <end position="762"/>
    </location>
</feature>
<dbReference type="KEGG" id="pgi:PG_2072"/>
<dbReference type="Proteomes" id="UP000000588">
    <property type="component" value="Chromosome"/>
</dbReference>
<organism evidence="13 14">
    <name type="scientific">Porphyromonas gingivalis (strain ATCC BAA-308 / W83)</name>
    <dbReference type="NCBI Taxonomy" id="242619"/>
    <lineage>
        <taxon>Bacteria</taxon>
        <taxon>Pseudomonadati</taxon>
        <taxon>Bacteroidota</taxon>
        <taxon>Bacteroidia</taxon>
        <taxon>Bacteroidales</taxon>
        <taxon>Porphyromonadaceae</taxon>
        <taxon>Porphyromonas</taxon>
    </lineage>
</organism>
<comment type="catalytic activity">
    <reaction evidence="6">
        <text>Couples ATP hydrolysis with the unwinding of duplex DNA by translocating in the 3'-5' direction.</text>
        <dbReference type="EC" id="5.6.2.4"/>
    </reaction>
</comment>
<proteinExistence type="predicted"/>
<dbReference type="HOGENOM" id="CLU_010638_0_0_10"/>
<dbReference type="GO" id="GO:0043138">
    <property type="term" value="F:3'-5' DNA helicase activity"/>
    <property type="evidence" value="ECO:0007669"/>
    <property type="project" value="UniProtKB-EC"/>
</dbReference>
<dbReference type="Pfam" id="PF13361">
    <property type="entry name" value="UvrD_C"/>
    <property type="match status" value="1"/>
</dbReference>
<gene>
    <name evidence="13" type="ordered locus">PG_2072</name>
</gene>
<dbReference type="STRING" id="242619.PG_2072"/>
<evidence type="ECO:0000256" key="10">
    <source>
        <dbReference type="SAM" id="MobiDB-lite"/>
    </source>
</evidence>
<dbReference type="GO" id="GO:0005829">
    <property type="term" value="C:cytosol"/>
    <property type="evidence" value="ECO:0007669"/>
    <property type="project" value="TreeGrafter"/>
</dbReference>
<dbReference type="PROSITE" id="PS51198">
    <property type="entry name" value="UVRD_HELICASE_ATP_BIND"/>
    <property type="match status" value="1"/>
</dbReference>
<dbReference type="GO" id="GO:0000725">
    <property type="term" value="P:recombinational repair"/>
    <property type="evidence" value="ECO:0007669"/>
    <property type="project" value="TreeGrafter"/>
</dbReference>
<name>Q7MTA3_PORGI</name>
<keyword evidence="2 9" id="KW-0378">Hydrolase</keyword>
<evidence type="ECO:0000256" key="8">
    <source>
        <dbReference type="ARBA" id="ARBA00048988"/>
    </source>
</evidence>
<keyword evidence="3 9" id="KW-0347">Helicase</keyword>
<keyword evidence="1 9" id="KW-0547">Nucleotide-binding</keyword>
<dbReference type="eggNOG" id="COG1074">
    <property type="taxonomic scope" value="Bacteria"/>
</dbReference>
<dbReference type="InterPro" id="IPR027417">
    <property type="entry name" value="P-loop_NTPase"/>
</dbReference>
<evidence type="ECO:0000259" key="11">
    <source>
        <dbReference type="PROSITE" id="PS51198"/>
    </source>
</evidence>
<protein>
    <recommendedName>
        <fullName evidence="7">DNA 3'-5' helicase</fullName>
        <ecNumber evidence="7">5.6.2.4</ecNumber>
    </recommendedName>
</protein>
<dbReference type="GO" id="GO:0005524">
    <property type="term" value="F:ATP binding"/>
    <property type="evidence" value="ECO:0007669"/>
    <property type="project" value="UniProtKB-UniRule"/>
</dbReference>
<dbReference type="GO" id="GO:0016887">
    <property type="term" value="F:ATP hydrolysis activity"/>
    <property type="evidence" value="ECO:0007669"/>
    <property type="project" value="RHEA"/>
</dbReference>